<dbReference type="InterPro" id="IPR051012">
    <property type="entry name" value="CellSynth/LPSAsmb/PSIAsmb"/>
</dbReference>
<gene>
    <name evidence="4" type="ORF">HN018_14765</name>
</gene>
<dbReference type="RefSeq" id="WP_171833338.1">
    <property type="nucleotide sequence ID" value="NZ_CP053708.1"/>
</dbReference>
<dbReference type="PANTHER" id="PTHR45586:SF1">
    <property type="entry name" value="LIPOPOLYSACCHARIDE ASSEMBLY PROTEIN B"/>
    <property type="match status" value="1"/>
</dbReference>
<dbReference type="PANTHER" id="PTHR45586">
    <property type="entry name" value="TPR REPEAT-CONTAINING PROTEIN PA4667"/>
    <property type="match status" value="1"/>
</dbReference>
<proteinExistence type="predicted"/>
<feature type="signal peptide" evidence="3">
    <location>
        <begin position="1"/>
        <end position="23"/>
    </location>
</feature>
<reference evidence="4 5" key="1">
    <citation type="journal article" date="2014" name="World J. Microbiol. Biotechnol.">
        <title>Biodiversity and physiological characteristics of Antarctic and Arctic lichens-associated bacteria.</title>
        <authorList>
            <person name="Lee Y.M."/>
            <person name="Kim E.H."/>
            <person name="Lee H.K."/>
            <person name="Hong S.G."/>
        </authorList>
    </citation>
    <scope>NUCLEOTIDE SEQUENCE [LARGE SCALE GENOMIC DNA]</scope>
    <source>
        <strain evidence="4 5">PAMC 26569</strain>
    </source>
</reference>
<dbReference type="SMART" id="SM00028">
    <property type="entry name" value="TPR"/>
    <property type="match status" value="6"/>
</dbReference>
<accession>A0A6M8HS35</accession>
<keyword evidence="1" id="KW-0677">Repeat</keyword>
<evidence type="ECO:0000256" key="2">
    <source>
        <dbReference type="ARBA" id="ARBA00022803"/>
    </source>
</evidence>
<dbReference type="KEGG" id="lck:HN018_14765"/>
<protein>
    <submittedName>
        <fullName evidence="4">Tetratricopeptide repeat protein</fullName>
    </submittedName>
</protein>
<dbReference type="EMBL" id="CP053708">
    <property type="protein sequence ID" value="QKE91140.1"/>
    <property type="molecule type" value="Genomic_DNA"/>
</dbReference>
<organism evidence="4 5">
    <name type="scientific">Lichenicola cladoniae</name>
    <dbReference type="NCBI Taxonomy" id="1484109"/>
    <lineage>
        <taxon>Bacteria</taxon>
        <taxon>Pseudomonadati</taxon>
        <taxon>Pseudomonadota</taxon>
        <taxon>Alphaproteobacteria</taxon>
        <taxon>Acetobacterales</taxon>
        <taxon>Acetobacteraceae</taxon>
        <taxon>Lichenicola</taxon>
    </lineage>
</organism>
<sequence length="594" mass="62396">MQLPLAVRTALFVGPLLLSTAIADPAPASPAIVADRAKADPGATASGSVPGTSGAHRREQALGSYLAGTVAGHLGDSATAADLLLDALAHDPGEPLLLQPAFLFSALAGRPQAPQLASRVEPSLIAQLVLGNDAAMRGDWDVASREFSTLPPSPLNDAIRPLLLAWAQQGAGHTDLALATLSGVASAGPLASAAALQAAMIADLAGRKEAASNLYRTAQAVFPGANLALVQALGSFLVRNGHAVEAQAMVHDLSQQISVLGMVEPGIVASLGNPVVASPRQGLARAYLAIASILQEQGPGAKEATAFILRFALDLQPDLTAAKLMLAELLAPDHANAAIDALANVGAADPLAPLVDLRTATLLAVTGRRAESRTRLEALVKAYPKRPEPAQSLGDVLSDSKLYGPAVVAYDTAIADRQALTGKALAGNDWQLLFSRAVAFDRQNQWPRAQADLEHALALAPAEPYILNYLGYSLVERHQDLKQARQLIQRALDSKPDDGSIRDSLGWVMLRQDDVPGAVTTLERAAEQIPEDPTVNYHLGAAYWAAGRRVEAEDQWRWALVLHPEPEDAAKIRDALKKADLGLASPEPAVKPHR</sequence>
<evidence type="ECO:0000313" key="4">
    <source>
        <dbReference type="EMBL" id="QKE91140.1"/>
    </source>
</evidence>
<dbReference type="InterPro" id="IPR019734">
    <property type="entry name" value="TPR_rpt"/>
</dbReference>
<name>A0A6M8HS35_9PROT</name>
<keyword evidence="3" id="KW-0732">Signal</keyword>
<dbReference type="InterPro" id="IPR011990">
    <property type="entry name" value="TPR-like_helical_dom_sf"/>
</dbReference>
<evidence type="ECO:0000256" key="3">
    <source>
        <dbReference type="SAM" id="SignalP"/>
    </source>
</evidence>
<dbReference type="Proteomes" id="UP000500767">
    <property type="component" value="Chromosome"/>
</dbReference>
<dbReference type="Pfam" id="PF13432">
    <property type="entry name" value="TPR_16"/>
    <property type="match status" value="2"/>
</dbReference>
<evidence type="ECO:0000256" key="1">
    <source>
        <dbReference type="ARBA" id="ARBA00022737"/>
    </source>
</evidence>
<dbReference type="AlphaFoldDB" id="A0A6M8HS35"/>
<keyword evidence="5" id="KW-1185">Reference proteome</keyword>
<keyword evidence="2" id="KW-0802">TPR repeat</keyword>
<dbReference type="Gene3D" id="1.25.40.10">
    <property type="entry name" value="Tetratricopeptide repeat domain"/>
    <property type="match status" value="4"/>
</dbReference>
<dbReference type="SUPFAM" id="SSF48452">
    <property type="entry name" value="TPR-like"/>
    <property type="match status" value="3"/>
</dbReference>
<evidence type="ECO:0000313" key="5">
    <source>
        <dbReference type="Proteomes" id="UP000500767"/>
    </source>
</evidence>
<feature type="chain" id="PRO_5026952540" evidence="3">
    <location>
        <begin position="24"/>
        <end position="594"/>
    </location>
</feature>